<keyword evidence="6 8" id="KW-1133">Transmembrane helix</keyword>
<evidence type="ECO:0000256" key="8">
    <source>
        <dbReference type="SAM" id="Phobius"/>
    </source>
</evidence>
<feature type="transmembrane region" description="Helical" evidence="8">
    <location>
        <begin position="481"/>
        <end position="504"/>
    </location>
</feature>
<dbReference type="HOGENOM" id="CLU_038102_1_1_1"/>
<comment type="subcellular location">
    <subcellularLocation>
        <location evidence="1">Cell inner membrane</location>
        <topology evidence="1">Multi-pass membrane protein</topology>
    </subcellularLocation>
</comment>
<dbReference type="Gramene" id="ERN15974">
    <property type="protein sequence ID" value="ERN15974"/>
    <property type="gene ID" value="AMTR_s00175p00056960"/>
</dbReference>
<dbReference type="GO" id="GO:0009706">
    <property type="term" value="C:chloroplast inner membrane"/>
    <property type="evidence" value="ECO:0000318"/>
    <property type="project" value="GO_Central"/>
</dbReference>
<dbReference type="OMA" id="LVKYYDR"/>
<accession>U5D0M5</accession>
<evidence type="ECO:0000313" key="9">
    <source>
        <dbReference type="EMBL" id="ERN15974.1"/>
    </source>
</evidence>
<evidence type="ECO:0000256" key="4">
    <source>
        <dbReference type="ARBA" id="ARBA00022519"/>
    </source>
</evidence>
<evidence type="ECO:0000256" key="5">
    <source>
        <dbReference type="ARBA" id="ARBA00022692"/>
    </source>
</evidence>
<evidence type="ECO:0008006" key="11">
    <source>
        <dbReference type="Google" id="ProtNLM"/>
    </source>
</evidence>
<evidence type="ECO:0000256" key="2">
    <source>
        <dbReference type="ARBA" id="ARBA00022448"/>
    </source>
</evidence>
<dbReference type="Pfam" id="PF03222">
    <property type="entry name" value="Trp_Tyr_perm"/>
    <property type="match status" value="1"/>
</dbReference>
<protein>
    <recommendedName>
        <fullName evidence="11">Amino acid transporter transmembrane domain-containing protein</fullName>
    </recommendedName>
</protein>
<dbReference type="AlphaFoldDB" id="U5D0M5"/>
<dbReference type="Proteomes" id="UP000017836">
    <property type="component" value="Unassembled WGS sequence"/>
</dbReference>
<keyword evidence="4" id="KW-0997">Cell inner membrane</keyword>
<evidence type="ECO:0000313" key="10">
    <source>
        <dbReference type="Proteomes" id="UP000017836"/>
    </source>
</evidence>
<dbReference type="GO" id="GO:0003333">
    <property type="term" value="P:amino acid transmembrane transport"/>
    <property type="evidence" value="ECO:0007669"/>
    <property type="project" value="InterPro"/>
</dbReference>
<dbReference type="PANTHER" id="PTHR32195">
    <property type="entry name" value="OS07G0662800 PROTEIN"/>
    <property type="match status" value="1"/>
</dbReference>
<dbReference type="EMBL" id="KI392493">
    <property type="protein sequence ID" value="ERN15974.1"/>
    <property type="molecule type" value="Genomic_DNA"/>
</dbReference>
<feature type="transmembrane region" description="Helical" evidence="8">
    <location>
        <begin position="169"/>
        <end position="191"/>
    </location>
</feature>
<dbReference type="GO" id="GO:0005886">
    <property type="term" value="C:plasma membrane"/>
    <property type="evidence" value="ECO:0007669"/>
    <property type="project" value="UniProtKB-SubCell"/>
</dbReference>
<evidence type="ECO:0000256" key="6">
    <source>
        <dbReference type="ARBA" id="ARBA00022989"/>
    </source>
</evidence>
<feature type="transmembrane region" description="Helical" evidence="8">
    <location>
        <begin position="271"/>
        <end position="292"/>
    </location>
</feature>
<feature type="transmembrane region" description="Helical" evidence="8">
    <location>
        <begin position="82"/>
        <end position="103"/>
    </location>
</feature>
<evidence type="ECO:0000256" key="1">
    <source>
        <dbReference type="ARBA" id="ARBA00004429"/>
    </source>
</evidence>
<name>U5D0M5_AMBTC</name>
<evidence type="ECO:0000256" key="7">
    <source>
        <dbReference type="ARBA" id="ARBA00023136"/>
    </source>
</evidence>
<feature type="transmembrane region" description="Helical" evidence="8">
    <location>
        <begin position="344"/>
        <end position="373"/>
    </location>
</feature>
<dbReference type="Gene3D" id="1.20.1740.10">
    <property type="entry name" value="Amino acid/polyamine transporter I"/>
    <property type="match status" value="1"/>
</dbReference>
<evidence type="ECO:0000256" key="3">
    <source>
        <dbReference type="ARBA" id="ARBA00022475"/>
    </source>
</evidence>
<feature type="transmembrane region" description="Helical" evidence="8">
    <location>
        <begin position="421"/>
        <end position="442"/>
    </location>
</feature>
<keyword evidence="2" id="KW-0813">Transport</keyword>
<feature type="transmembrane region" description="Helical" evidence="8">
    <location>
        <begin position="234"/>
        <end position="259"/>
    </location>
</feature>
<reference evidence="10" key="1">
    <citation type="journal article" date="2013" name="Science">
        <title>The Amborella genome and the evolution of flowering plants.</title>
        <authorList>
            <consortium name="Amborella Genome Project"/>
        </authorList>
    </citation>
    <scope>NUCLEOTIDE SEQUENCE [LARGE SCALE GENOMIC DNA]</scope>
</reference>
<feature type="transmembrane region" description="Helical" evidence="8">
    <location>
        <begin position="304"/>
        <end position="324"/>
    </location>
</feature>
<keyword evidence="5 8" id="KW-0812">Transmembrane</keyword>
<feature type="transmembrane region" description="Helical" evidence="8">
    <location>
        <begin position="115"/>
        <end position="139"/>
    </location>
</feature>
<keyword evidence="3" id="KW-1003">Cell membrane</keyword>
<gene>
    <name evidence="9" type="ORF">AMTR_s00175p00056960</name>
</gene>
<feature type="transmembrane region" description="Helical" evidence="8">
    <location>
        <begin position="448"/>
        <end position="469"/>
    </location>
</feature>
<sequence>MALPLTIGLLWTVHQSIERRTMREDCVANFLTPINTYYKSIGGACKLVEISRVNSRIKRLGVRVKDEVKGETNLSSEKEGTIIGAVSLIVGSTIGSGILAVPAKTATAGFIPSAVTMILCWGFLLLEALILVEVNVYLFKKKRGMVLQSNPGLEMISFQTMAEETLGKFGGVFASANYVFFAYAALVAFAAKSGELLSRLTNLPSSVSGIIFMAIFSLLIAVGGTKLTDQANQWLTAIMIGLLILIEVSVASFGGWTGVSGNGDWGKIPQAIPVIIFALSFLDLTPVVCAYFDWDISRIRTSLILGSFVPLLVLLLWDAIALGLPSDVAGSDPLDLLLRINGHGVSLMVEVFSLLAIGTSLIGTLLGFFGFLLEQLNNTALKSVSQMHPQACQNFTLPSETGDVKDLSLTESYEGKGRFRFLVMLLAVVPPLFISNTIADAFFSATDIAGGFCLEMLFGILPPAMAWKMMDVDEEESRMKIILPGVGFIACGVIIDELVLQWSLHHL</sequence>
<feature type="transmembrane region" description="Helical" evidence="8">
    <location>
        <begin position="203"/>
        <end position="222"/>
    </location>
</feature>
<dbReference type="PANTHER" id="PTHR32195:SF24">
    <property type="entry name" value="TRYPTOPHAN OR TYROSINE TRANSPORTER PROTEIN"/>
    <property type="match status" value="1"/>
</dbReference>
<dbReference type="eggNOG" id="ENOG502RDNU">
    <property type="taxonomic scope" value="Eukaryota"/>
</dbReference>
<proteinExistence type="predicted"/>
<keyword evidence="7 8" id="KW-0472">Membrane</keyword>
<dbReference type="InterPro" id="IPR018227">
    <property type="entry name" value="Amino_acid_transport_2"/>
</dbReference>
<organism evidence="9 10">
    <name type="scientific">Amborella trichopoda</name>
    <dbReference type="NCBI Taxonomy" id="13333"/>
    <lineage>
        <taxon>Eukaryota</taxon>
        <taxon>Viridiplantae</taxon>
        <taxon>Streptophyta</taxon>
        <taxon>Embryophyta</taxon>
        <taxon>Tracheophyta</taxon>
        <taxon>Spermatophyta</taxon>
        <taxon>Magnoliopsida</taxon>
        <taxon>Amborellales</taxon>
        <taxon>Amborellaceae</taxon>
        <taxon>Amborella</taxon>
    </lineage>
</organism>
<keyword evidence="10" id="KW-1185">Reference proteome</keyword>